<proteinExistence type="predicted"/>
<feature type="region of interest" description="Disordered" evidence="2">
    <location>
        <begin position="1"/>
        <end position="98"/>
    </location>
</feature>
<gene>
    <name evidence="4" type="primary">PARPA_02729.1 scaffold 5218</name>
</gene>
<dbReference type="PROSITE" id="PS50089">
    <property type="entry name" value="ZF_RING_2"/>
    <property type="match status" value="1"/>
</dbReference>
<dbReference type="SUPFAM" id="SSF57850">
    <property type="entry name" value="RING/U-box"/>
    <property type="match status" value="1"/>
</dbReference>
<feature type="domain" description="RING-type" evidence="3">
    <location>
        <begin position="432"/>
        <end position="474"/>
    </location>
</feature>
<feature type="region of interest" description="Disordered" evidence="2">
    <location>
        <begin position="225"/>
        <end position="278"/>
    </location>
</feature>
<organism evidence="4 5">
    <name type="scientific">Parasitella parasitica</name>
    <dbReference type="NCBI Taxonomy" id="35722"/>
    <lineage>
        <taxon>Eukaryota</taxon>
        <taxon>Fungi</taxon>
        <taxon>Fungi incertae sedis</taxon>
        <taxon>Mucoromycota</taxon>
        <taxon>Mucoromycotina</taxon>
        <taxon>Mucoromycetes</taxon>
        <taxon>Mucorales</taxon>
        <taxon>Mucorineae</taxon>
        <taxon>Mucoraceae</taxon>
        <taxon>Parasitella</taxon>
    </lineage>
</organism>
<feature type="compositionally biased region" description="Low complexity" evidence="2">
    <location>
        <begin position="11"/>
        <end position="26"/>
    </location>
</feature>
<dbReference type="InterPro" id="IPR013083">
    <property type="entry name" value="Znf_RING/FYVE/PHD"/>
</dbReference>
<feature type="compositionally biased region" description="Low complexity" evidence="2">
    <location>
        <begin position="225"/>
        <end position="266"/>
    </location>
</feature>
<accession>A0A0B7MVU4</accession>
<evidence type="ECO:0000313" key="5">
    <source>
        <dbReference type="Proteomes" id="UP000054107"/>
    </source>
</evidence>
<dbReference type="GO" id="GO:0008270">
    <property type="term" value="F:zinc ion binding"/>
    <property type="evidence" value="ECO:0007669"/>
    <property type="project" value="UniProtKB-KW"/>
</dbReference>
<dbReference type="InterPro" id="IPR001841">
    <property type="entry name" value="Znf_RING"/>
</dbReference>
<keyword evidence="1" id="KW-0862">Zinc</keyword>
<sequence length="489" mass="53382">MGQRQSSTRQGNSGNNSSSDNSNDNSENTTRRGRIFRPSARLNVERSNPISRTSNENQRRNERRTRRARIREEQLNGIQSQQQTQEHHHRHHHHHFEEDSIATLMTTVTEAIEAATAIATSARNRQTTASANTPDTIINTAASDGSTAESTASPFSRMIAQVISEAVVASFRNGQIPSAVPNSPHNVRQQLTMHLSPELFRQLEPESTEDTFMRFMRLPVIVTSVSTGGNDGNNTTTGGNMPSNTTGNTSASSSSPSAATSTAVNADGETPTLAEGESEITRLMMLPVFLYGLRSVTQQASTDHNQSPLDAFNINEPPPRQGTRSSSRIRERRQRQQAEQQESSTRTTPSSPSAAAAAAAAGGQWTVYIISGNSVENIMNDSPSYEELLDLAALIGPARRPTVSQEAIDNYVPIVKYTQQVKQTIVGNSEGCQVCLNSYQSEDDVRVLACHHGFHKDCIDKWLTEGQNQCPLCRGVPIPIDTTSPTTND</sequence>
<dbReference type="OrthoDB" id="8062037at2759"/>
<dbReference type="PANTHER" id="PTHR45676">
    <property type="entry name" value="RING-H2 FINGER PROTEIN ATL51-RELATED"/>
    <property type="match status" value="1"/>
</dbReference>
<feature type="compositionally biased region" description="Low complexity" evidence="2">
    <location>
        <begin position="337"/>
        <end position="357"/>
    </location>
</feature>
<dbReference type="CDD" id="cd16461">
    <property type="entry name" value="RING-H2_EL5-like"/>
    <property type="match status" value="1"/>
</dbReference>
<evidence type="ECO:0000313" key="4">
    <source>
        <dbReference type="EMBL" id="CEP09252.1"/>
    </source>
</evidence>
<reference evidence="4 5" key="1">
    <citation type="submission" date="2014-09" db="EMBL/GenBank/DDBJ databases">
        <authorList>
            <person name="Ellenberger Sabrina"/>
        </authorList>
    </citation>
    <scope>NUCLEOTIDE SEQUENCE [LARGE SCALE GENOMIC DNA]</scope>
    <source>
        <strain evidence="4 5">CBS 412.66</strain>
    </source>
</reference>
<evidence type="ECO:0000256" key="1">
    <source>
        <dbReference type="PROSITE-ProRule" id="PRU00175"/>
    </source>
</evidence>
<keyword evidence="1" id="KW-0479">Metal-binding</keyword>
<evidence type="ECO:0000256" key="2">
    <source>
        <dbReference type="SAM" id="MobiDB-lite"/>
    </source>
</evidence>
<dbReference type="SMART" id="SM00184">
    <property type="entry name" value="RING"/>
    <property type="match status" value="1"/>
</dbReference>
<dbReference type="Pfam" id="PF13639">
    <property type="entry name" value="zf-RING_2"/>
    <property type="match status" value="1"/>
</dbReference>
<dbReference type="FunFam" id="3.30.40.10:FF:000388">
    <property type="entry name" value="Putative RING zinc finger domain superfamily protein"/>
    <property type="match status" value="1"/>
</dbReference>
<dbReference type="AlphaFoldDB" id="A0A0B7MVU4"/>
<dbReference type="Gene3D" id="3.30.40.10">
    <property type="entry name" value="Zinc/RING finger domain, C3HC4 (zinc finger)"/>
    <property type="match status" value="1"/>
</dbReference>
<dbReference type="EMBL" id="LN721303">
    <property type="protein sequence ID" value="CEP09252.1"/>
    <property type="molecule type" value="Genomic_DNA"/>
</dbReference>
<feature type="compositionally biased region" description="Polar residues" evidence="2">
    <location>
        <begin position="1"/>
        <end position="10"/>
    </location>
</feature>
<feature type="region of interest" description="Disordered" evidence="2">
    <location>
        <begin position="301"/>
        <end position="357"/>
    </location>
</feature>
<keyword evidence="5" id="KW-1185">Reference proteome</keyword>
<evidence type="ECO:0000259" key="3">
    <source>
        <dbReference type="PROSITE" id="PS50089"/>
    </source>
</evidence>
<name>A0A0B7MVU4_9FUNG</name>
<dbReference type="STRING" id="35722.A0A0B7MVU4"/>
<protein>
    <recommendedName>
        <fullName evidence="3">RING-type domain-containing protein</fullName>
    </recommendedName>
</protein>
<keyword evidence="1" id="KW-0863">Zinc-finger</keyword>
<dbReference type="Proteomes" id="UP000054107">
    <property type="component" value="Unassembled WGS sequence"/>
</dbReference>